<dbReference type="InterPro" id="IPR051081">
    <property type="entry name" value="HTH_MetalResp_TranReg"/>
</dbReference>
<dbReference type="EMBL" id="JAVDUI010000001">
    <property type="protein sequence ID" value="MDR6892370.1"/>
    <property type="molecule type" value="Genomic_DNA"/>
</dbReference>
<protein>
    <submittedName>
        <fullName evidence="6">DNA-binding transcriptional ArsR family regulator</fullName>
    </submittedName>
</protein>
<dbReference type="PANTHER" id="PTHR33154">
    <property type="entry name" value="TRANSCRIPTIONAL REGULATOR, ARSR FAMILY"/>
    <property type="match status" value="1"/>
</dbReference>
<name>A0AAE3YHL6_9MICC</name>
<feature type="domain" description="HTH arsR-type" evidence="5">
    <location>
        <begin position="3"/>
        <end position="97"/>
    </location>
</feature>
<evidence type="ECO:0000313" key="7">
    <source>
        <dbReference type="Proteomes" id="UP001247307"/>
    </source>
</evidence>
<dbReference type="RefSeq" id="WP_309851276.1">
    <property type="nucleotide sequence ID" value="NZ_BAAAIU010000003.1"/>
</dbReference>
<dbReference type="InterPro" id="IPR036388">
    <property type="entry name" value="WH-like_DNA-bd_sf"/>
</dbReference>
<dbReference type="InterPro" id="IPR001845">
    <property type="entry name" value="HTH_ArsR_DNA-bd_dom"/>
</dbReference>
<dbReference type="Proteomes" id="UP001247307">
    <property type="component" value="Unassembled WGS sequence"/>
</dbReference>
<dbReference type="PRINTS" id="PR00778">
    <property type="entry name" value="HTHARSR"/>
</dbReference>
<dbReference type="GO" id="GO:0003677">
    <property type="term" value="F:DNA binding"/>
    <property type="evidence" value="ECO:0007669"/>
    <property type="project" value="UniProtKB-KW"/>
</dbReference>
<evidence type="ECO:0000313" key="6">
    <source>
        <dbReference type="EMBL" id="MDR6892370.1"/>
    </source>
</evidence>
<evidence type="ECO:0000256" key="4">
    <source>
        <dbReference type="SAM" id="MobiDB-lite"/>
    </source>
</evidence>
<organism evidence="6 7">
    <name type="scientific">Falsarthrobacter nasiphocae</name>
    <dbReference type="NCBI Taxonomy" id="189863"/>
    <lineage>
        <taxon>Bacteria</taxon>
        <taxon>Bacillati</taxon>
        <taxon>Actinomycetota</taxon>
        <taxon>Actinomycetes</taxon>
        <taxon>Micrococcales</taxon>
        <taxon>Micrococcaceae</taxon>
        <taxon>Falsarthrobacter</taxon>
    </lineage>
</organism>
<keyword evidence="3" id="KW-0804">Transcription</keyword>
<dbReference type="InterPro" id="IPR011991">
    <property type="entry name" value="ArsR-like_HTH"/>
</dbReference>
<evidence type="ECO:0000259" key="5">
    <source>
        <dbReference type="PROSITE" id="PS50987"/>
    </source>
</evidence>
<dbReference type="SMART" id="SM00418">
    <property type="entry name" value="HTH_ARSR"/>
    <property type="match status" value="1"/>
</dbReference>
<dbReference type="Pfam" id="PF12840">
    <property type="entry name" value="HTH_20"/>
    <property type="match status" value="1"/>
</dbReference>
<dbReference type="SUPFAM" id="SSF46785">
    <property type="entry name" value="Winged helix' DNA-binding domain"/>
    <property type="match status" value="1"/>
</dbReference>
<dbReference type="CDD" id="cd00090">
    <property type="entry name" value="HTH_ARSR"/>
    <property type="match status" value="1"/>
</dbReference>
<dbReference type="InterPro" id="IPR036390">
    <property type="entry name" value="WH_DNA-bd_sf"/>
</dbReference>
<accession>A0AAE3YHL6</accession>
<gene>
    <name evidence="6" type="ORF">J2S35_001310</name>
</gene>
<evidence type="ECO:0000256" key="3">
    <source>
        <dbReference type="ARBA" id="ARBA00023163"/>
    </source>
</evidence>
<dbReference type="NCBIfam" id="NF033788">
    <property type="entry name" value="HTH_metalloreg"/>
    <property type="match status" value="1"/>
</dbReference>
<proteinExistence type="predicted"/>
<keyword evidence="1" id="KW-0805">Transcription regulation</keyword>
<evidence type="ECO:0000256" key="1">
    <source>
        <dbReference type="ARBA" id="ARBA00023015"/>
    </source>
</evidence>
<keyword evidence="2 6" id="KW-0238">DNA-binding</keyword>
<reference evidence="6" key="1">
    <citation type="submission" date="2023-07" db="EMBL/GenBank/DDBJ databases">
        <title>Sequencing the genomes of 1000 actinobacteria strains.</title>
        <authorList>
            <person name="Klenk H.-P."/>
        </authorList>
    </citation>
    <scope>NUCLEOTIDE SEQUENCE</scope>
    <source>
        <strain evidence="6">DSM 13988</strain>
    </source>
</reference>
<comment type="caution">
    <text evidence="6">The sequence shown here is derived from an EMBL/GenBank/DDBJ whole genome shotgun (WGS) entry which is preliminary data.</text>
</comment>
<evidence type="ECO:0000256" key="2">
    <source>
        <dbReference type="ARBA" id="ARBA00023125"/>
    </source>
</evidence>
<sequence length="245" mass="25668">MTVETGGDERLERLLTSLGEPTRRRIVRALGPEQLSVTEIVERLGISQPAASKHLRVLREAGAIEMRPDAQRRLYRVDPAAFRALSAWALETAGLVSHDDDAAAAPDPAPAEPQAPAADEPPAAAPAASELAAEPRPQAARAADAQASTQPPAGPSRVERPAVGTGPRRATASSRVQQPRPAAEGEAPATAPGASTAPSPRPELAETEAAQARQAQKDAEGTASFLQNLAGLPRLSRLTRRRNGR</sequence>
<dbReference type="PROSITE" id="PS50987">
    <property type="entry name" value="HTH_ARSR_2"/>
    <property type="match status" value="1"/>
</dbReference>
<keyword evidence="7" id="KW-1185">Reference proteome</keyword>
<feature type="compositionally biased region" description="Low complexity" evidence="4">
    <location>
        <begin position="114"/>
        <end position="147"/>
    </location>
</feature>
<feature type="region of interest" description="Disordered" evidence="4">
    <location>
        <begin position="100"/>
        <end position="245"/>
    </location>
</feature>
<feature type="compositionally biased region" description="Low complexity" evidence="4">
    <location>
        <begin position="179"/>
        <end position="198"/>
    </location>
</feature>
<dbReference type="AlphaFoldDB" id="A0AAE3YHL6"/>
<dbReference type="GO" id="GO:0003700">
    <property type="term" value="F:DNA-binding transcription factor activity"/>
    <property type="evidence" value="ECO:0007669"/>
    <property type="project" value="InterPro"/>
</dbReference>
<dbReference type="PANTHER" id="PTHR33154:SF33">
    <property type="entry name" value="TRANSCRIPTIONAL REPRESSOR SDPR"/>
    <property type="match status" value="1"/>
</dbReference>
<dbReference type="Gene3D" id="1.10.10.10">
    <property type="entry name" value="Winged helix-like DNA-binding domain superfamily/Winged helix DNA-binding domain"/>
    <property type="match status" value="1"/>
</dbReference>